<dbReference type="SUPFAM" id="SSF48208">
    <property type="entry name" value="Six-hairpin glycosidases"/>
    <property type="match status" value="1"/>
</dbReference>
<dbReference type="EC" id="5.1.3.11" evidence="3"/>
<dbReference type="GO" id="GO:0047736">
    <property type="term" value="F:cellobiose epimerase activity"/>
    <property type="evidence" value="ECO:0007669"/>
    <property type="project" value="UniProtKB-EC"/>
</dbReference>
<evidence type="ECO:0000313" key="3">
    <source>
        <dbReference type="EMBL" id="QDV06756.1"/>
    </source>
</evidence>
<dbReference type="Proteomes" id="UP000320390">
    <property type="component" value="Chromosome"/>
</dbReference>
<keyword evidence="4" id="KW-1185">Reference proteome</keyword>
<dbReference type="AlphaFoldDB" id="A0A518ERP6"/>
<organism evidence="3 4">
    <name type="scientific">Saltatorellus ferox</name>
    <dbReference type="NCBI Taxonomy" id="2528018"/>
    <lineage>
        <taxon>Bacteria</taxon>
        <taxon>Pseudomonadati</taxon>
        <taxon>Planctomycetota</taxon>
        <taxon>Planctomycetia</taxon>
        <taxon>Planctomycetia incertae sedis</taxon>
        <taxon>Saltatorellus</taxon>
    </lineage>
</organism>
<accession>A0A518ERP6</accession>
<comment type="similarity">
    <text evidence="1">Belongs to the N-acylglucosamine 2-epimerase family.</text>
</comment>
<keyword evidence="2 3" id="KW-0413">Isomerase</keyword>
<gene>
    <name evidence="3" type="primary">ce</name>
    <name evidence="3" type="ORF">Poly30_22710</name>
</gene>
<dbReference type="InterPro" id="IPR010819">
    <property type="entry name" value="AGE/CE"/>
</dbReference>
<reference evidence="3 4" key="1">
    <citation type="submission" date="2019-02" db="EMBL/GenBank/DDBJ databases">
        <title>Deep-cultivation of Planctomycetes and their phenomic and genomic characterization uncovers novel biology.</title>
        <authorList>
            <person name="Wiegand S."/>
            <person name="Jogler M."/>
            <person name="Boedeker C."/>
            <person name="Pinto D."/>
            <person name="Vollmers J."/>
            <person name="Rivas-Marin E."/>
            <person name="Kohn T."/>
            <person name="Peeters S.H."/>
            <person name="Heuer A."/>
            <person name="Rast P."/>
            <person name="Oberbeckmann S."/>
            <person name="Bunk B."/>
            <person name="Jeske O."/>
            <person name="Meyerdierks A."/>
            <person name="Storesund J.E."/>
            <person name="Kallscheuer N."/>
            <person name="Luecker S."/>
            <person name="Lage O.M."/>
            <person name="Pohl T."/>
            <person name="Merkel B.J."/>
            <person name="Hornburger P."/>
            <person name="Mueller R.-W."/>
            <person name="Bruemmer F."/>
            <person name="Labrenz M."/>
            <person name="Spormann A.M."/>
            <person name="Op den Camp H."/>
            <person name="Overmann J."/>
            <person name="Amann R."/>
            <person name="Jetten M.S.M."/>
            <person name="Mascher T."/>
            <person name="Medema M.H."/>
            <person name="Devos D.P."/>
            <person name="Kaster A.-K."/>
            <person name="Ovreas L."/>
            <person name="Rohde M."/>
            <person name="Galperin M.Y."/>
            <person name="Jogler C."/>
        </authorList>
    </citation>
    <scope>NUCLEOTIDE SEQUENCE [LARGE SCALE GENOMIC DNA]</scope>
    <source>
        <strain evidence="3 4">Poly30</strain>
    </source>
</reference>
<dbReference type="FunFam" id="1.50.10.10:FF:000021">
    <property type="entry name" value="N-acylglucosamine 2-epimerase"/>
    <property type="match status" value="1"/>
</dbReference>
<evidence type="ECO:0000256" key="1">
    <source>
        <dbReference type="ARBA" id="ARBA00008558"/>
    </source>
</evidence>
<name>A0A518ERP6_9BACT</name>
<sequence>MEHSLDEAHGGFLNCLDRDGTPFDTTKHVWLQGRQVWMLSKVFLERRDERYLDAARLGVEFLGRHAVGSDGRAYFALRRDGAPIALQRKIFSECFLVMAYAEFARASGDQSYRARALDLFDTILGLIEDPTRLGRPVLSGQTKTSELAVPMILLNLVAELRGEPGSETFDDREDYDRIEAECVAKVLRHFDAERGLVFETVGAGGERLLDSPAGRLLNPGHVIEAAWFLVQYAERVNDSALVDSSLAMMKGALDVGWDTEHGGLYYFLDSEGYSPTQLEWSMKLWWPHLEAMVGTLVAWRASSDARWFERFEQVASWAYERFPDPEHGEWFGYLDREGRVSQRFKGGPYKGCFHVPRALMLCERLLKT</sequence>
<proteinExistence type="inferred from homology"/>
<dbReference type="RefSeq" id="WP_145197212.1">
    <property type="nucleotide sequence ID" value="NZ_CP036434.1"/>
</dbReference>
<dbReference type="InterPro" id="IPR008928">
    <property type="entry name" value="6-hairpin_glycosidase_sf"/>
</dbReference>
<evidence type="ECO:0000313" key="4">
    <source>
        <dbReference type="Proteomes" id="UP000320390"/>
    </source>
</evidence>
<dbReference type="Gene3D" id="1.50.10.10">
    <property type="match status" value="1"/>
</dbReference>
<dbReference type="InterPro" id="IPR012341">
    <property type="entry name" value="6hp_glycosidase-like_sf"/>
</dbReference>
<dbReference type="EMBL" id="CP036434">
    <property type="protein sequence ID" value="QDV06756.1"/>
    <property type="molecule type" value="Genomic_DNA"/>
</dbReference>
<dbReference type="OrthoDB" id="5141876at2"/>
<protein>
    <submittedName>
        <fullName evidence="3">Cellobiose 2-epimerase</fullName>
        <ecNumber evidence="3">5.1.3.11</ecNumber>
    </submittedName>
</protein>
<dbReference type="GO" id="GO:0005975">
    <property type="term" value="P:carbohydrate metabolic process"/>
    <property type="evidence" value="ECO:0007669"/>
    <property type="project" value="InterPro"/>
</dbReference>
<dbReference type="Pfam" id="PF07221">
    <property type="entry name" value="GlcNAc_2-epim"/>
    <property type="match status" value="1"/>
</dbReference>
<dbReference type="PANTHER" id="PTHR15108">
    <property type="entry name" value="N-ACYLGLUCOSAMINE-2-EPIMERASE"/>
    <property type="match status" value="1"/>
</dbReference>
<evidence type="ECO:0000256" key="2">
    <source>
        <dbReference type="ARBA" id="ARBA00023235"/>
    </source>
</evidence>